<feature type="transmembrane region" description="Helical" evidence="5">
    <location>
        <begin position="92"/>
        <end position="114"/>
    </location>
</feature>
<proteinExistence type="predicted"/>
<evidence type="ECO:0000256" key="2">
    <source>
        <dbReference type="ARBA" id="ARBA00022692"/>
    </source>
</evidence>
<comment type="subcellular location">
    <subcellularLocation>
        <location evidence="1">Membrane</location>
        <topology evidence="1">Multi-pass membrane protein</topology>
    </subcellularLocation>
</comment>
<evidence type="ECO:0000256" key="5">
    <source>
        <dbReference type="SAM" id="Phobius"/>
    </source>
</evidence>
<feature type="transmembrane region" description="Helical" evidence="5">
    <location>
        <begin position="331"/>
        <end position="354"/>
    </location>
</feature>
<feature type="transmembrane region" description="Helical" evidence="5">
    <location>
        <begin position="6"/>
        <end position="23"/>
    </location>
</feature>
<feature type="transmembrane region" description="Helical" evidence="5">
    <location>
        <begin position="190"/>
        <end position="212"/>
    </location>
</feature>
<evidence type="ECO:0000313" key="8">
    <source>
        <dbReference type="Proteomes" id="UP001165279"/>
    </source>
</evidence>
<evidence type="ECO:0000256" key="3">
    <source>
        <dbReference type="ARBA" id="ARBA00022989"/>
    </source>
</evidence>
<dbReference type="PANTHER" id="PTHR43021">
    <property type="entry name" value="NA(+)/H(+) ANTIPORTER-RELATED"/>
    <property type="match status" value="1"/>
</dbReference>
<keyword evidence="8" id="KW-1185">Reference proteome</keyword>
<accession>A0ABS9NT70</accession>
<sequence>MRMEGYAADLIALGLLFLAGLAADQLGARSRLPRVTLLLFCGLMAGSAGFDLIPESLAAVYPIVSVIALSMVAFLLGGELSLRTLSAHGRAIVVISLMVVVVTQLTVSAGLALIGMPLAAALIVGALATATDPAATLDVIRQGQATGDFPRRLKGIVAIDDAWGVLLFALVAVLAGAVEGNGSGPGLLGGALVEIAGSVALGLAVGLPGAYLTGRLSGGEPLRIEALGLVFLTAGLSLWLDLSYLIAGMTAGAVIVNLAHHHKRAFREIEHFEWPFMIVFFILAGATLDLGALWAVGPLLMGYVALRVLGRVMGGWAGAKLAGTAQAERPWYGPALLPQAGVAIGMALIAGDLFPQFADMITALAIGATVVFELAGPLAAAYALRRVDNSRDQSAA</sequence>
<comment type="caution">
    <text evidence="7">The sequence shown here is derived from an EMBL/GenBank/DDBJ whole genome shotgun (WGS) entry which is preliminary data.</text>
</comment>
<feature type="transmembrane region" description="Helical" evidence="5">
    <location>
        <begin position="59"/>
        <end position="80"/>
    </location>
</feature>
<feature type="transmembrane region" description="Helical" evidence="5">
    <location>
        <begin position="274"/>
        <end position="294"/>
    </location>
</feature>
<dbReference type="Proteomes" id="UP001165279">
    <property type="component" value="Unassembled WGS sequence"/>
</dbReference>
<organism evidence="7 8">
    <name type="scientific">Ruegeria alba</name>
    <dbReference type="NCBI Taxonomy" id="2916756"/>
    <lineage>
        <taxon>Bacteria</taxon>
        <taxon>Pseudomonadati</taxon>
        <taxon>Pseudomonadota</taxon>
        <taxon>Alphaproteobacteria</taxon>
        <taxon>Rhodobacterales</taxon>
        <taxon>Roseobacteraceae</taxon>
        <taxon>Ruegeria</taxon>
    </lineage>
</organism>
<feature type="transmembrane region" description="Helical" evidence="5">
    <location>
        <begin position="246"/>
        <end position="262"/>
    </location>
</feature>
<feature type="domain" description="Cation/H+ exchanger transmembrane" evidence="6">
    <location>
        <begin position="16"/>
        <end position="372"/>
    </location>
</feature>
<keyword evidence="4 5" id="KW-0472">Membrane</keyword>
<keyword evidence="3 5" id="KW-1133">Transmembrane helix</keyword>
<keyword evidence="2 5" id="KW-0812">Transmembrane</keyword>
<dbReference type="PANTHER" id="PTHR43021:SF2">
    <property type="entry name" value="CATION_H+ EXCHANGER DOMAIN-CONTAINING PROTEIN"/>
    <property type="match status" value="1"/>
</dbReference>
<evidence type="ECO:0000256" key="4">
    <source>
        <dbReference type="ARBA" id="ARBA00023136"/>
    </source>
</evidence>
<name>A0ABS9NT70_9RHOB</name>
<dbReference type="RefSeq" id="WP_238903897.1">
    <property type="nucleotide sequence ID" value="NZ_JAKOEM010000001.1"/>
</dbReference>
<dbReference type="Pfam" id="PF00999">
    <property type="entry name" value="Na_H_Exchanger"/>
    <property type="match status" value="1"/>
</dbReference>
<dbReference type="Gene3D" id="1.20.1530.20">
    <property type="match status" value="1"/>
</dbReference>
<evidence type="ECO:0000259" key="6">
    <source>
        <dbReference type="Pfam" id="PF00999"/>
    </source>
</evidence>
<evidence type="ECO:0000256" key="1">
    <source>
        <dbReference type="ARBA" id="ARBA00004141"/>
    </source>
</evidence>
<reference evidence="7" key="1">
    <citation type="submission" date="2022-02" db="EMBL/GenBank/DDBJ databases">
        <title>The genome sequence of Ruegeria sp. 1NDH52C.</title>
        <authorList>
            <person name="Du J."/>
        </authorList>
    </citation>
    <scope>NUCLEOTIDE SEQUENCE</scope>
    <source>
        <strain evidence="7">1NDH52C</strain>
    </source>
</reference>
<feature type="transmembrane region" description="Helical" evidence="5">
    <location>
        <begin position="161"/>
        <end position="178"/>
    </location>
</feature>
<dbReference type="InterPro" id="IPR006153">
    <property type="entry name" value="Cation/H_exchanger_TM"/>
</dbReference>
<dbReference type="InterPro" id="IPR038770">
    <property type="entry name" value="Na+/solute_symporter_sf"/>
</dbReference>
<feature type="transmembrane region" description="Helical" evidence="5">
    <location>
        <begin position="360"/>
        <end position="384"/>
    </location>
</feature>
<gene>
    <name evidence="7" type="ORF">MB818_03100</name>
</gene>
<evidence type="ECO:0000313" key="7">
    <source>
        <dbReference type="EMBL" id="MCG6557169.1"/>
    </source>
</evidence>
<dbReference type="EMBL" id="JAKOEM010000001">
    <property type="protein sequence ID" value="MCG6557169.1"/>
    <property type="molecule type" value="Genomic_DNA"/>
</dbReference>
<protein>
    <submittedName>
        <fullName evidence="7">Cation:proton antiporter</fullName>
    </submittedName>
</protein>
<feature type="transmembrane region" description="Helical" evidence="5">
    <location>
        <begin position="35"/>
        <end position="53"/>
    </location>
</feature>